<proteinExistence type="predicted"/>
<dbReference type="EMBL" id="DAANAH010000289">
    <property type="protein sequence ID" value="HAC9004769.1"/>
    <property type="molecule type" value="Genomic_DNA"/>
</dbReference>
<dbReference type="InterPro" id="IPR007127">
    <property type="entry name" value="RNA_pol_sigma_70_r1_1"/>
</dbReference>
<dbReference type="FunFam" id="1.10.220.120:FF:000001">
    <property type="entry name" value="RNA polymerase sigma factor RpoD"/>
    <property type="match status" value="1"/>
</dbReference>
<protein>
    <submittedName>
        <fullName evidence="2">RNA polymerase sigma factor RpoD</fullName>
    </submittedName>
</protein>
<dbReference type="InterPro" id="IPR042189">
    <property type="entry name" value="RNA_pol_sigma_70_r1_1_sf"/>
</dbReference>
<dbReference type="AlphaFoldDB" id="A0A705WYF4"/>
<accession>A0A705WYF4</accession>
<dbReference type="GO" id="GO:0003677">
    <property type="term" value="F:DNA binding"/>
    <property type="evidence" value="ECO:0007669"/>
    <property type="project" value="InterPro"/>
</dbReference>
<comment type="caution">
    <text evidence="2">The sequence shown here is derived from an EMBL/GenBank/DDBJ whole genome shotgun (WGS) entry which is preliminary data.</text>
</comment>
<evidence type="ECO:0000259" key="1">
    <source>
        <dbReference type="Pfam" id="PF03979"/>
    </source>
</evidence>
<sequence length="81" mass="9095">MEQNPQSQLKLLVTRGKEQGYLTYAEVNDHLPEDIVDSDQIEDIIQMINDMGIQVMEEAPDADDLLLAENTTSTDEDAEEA</sequence>
<feature type="non-terminal residue" evidence="2">
    <location>
        <position position="81"/>
    </location>
</feature>
<dbReference type="GO" id="GO:0016987">
    <property type="term" value="F:sigma factor activity"/>
    <property type="evidence" value="ECO:0007669"/>
    <property type="project" value="InterPro"/>
</dbReference>
<reference evidence="2" key="2">
    <citation type="submission" date="2019-01" db="EMBL/GenBank/DDBJ databases">
        <authorList>
            <consortium name="NCBI Pathogen Detection Project"/>
        </authorList>
    </citation>
    <scope>NUCLEOTIDE SEQUENCE</scope>
    <source>
        <strain evidence="2">L00626-14</strain>
    </source>
</reference>
<dbReference type="Gene3D" id="1.10.220.120">
    <property type="entry name" value="Sigma-70 factor, region 1.1"/>
    <property type="match status" value="1"/>
</dbReference>
<name>A0A705WYF4_SALTM</name>
<dbReference type="Pfam" id="PF03979">
    <property type="entry name" value="Sigma70_r1_1"/>
    <property type="match status" value="1"/>
</dbReference>
<organism evidence="2">
    <name type="scientific">Salmonella typhimurium</name>
    <dbReference type="NCBI Taxonomy" id="90371"/>
    <lineage>
        <taxon>Bacteria</taxon>
        <taxon>Pseudomonadati</taxon>
        <taxon>Pseudomonadota</taxon>
        <taxon>Gammaproteobacteria</taxon>
        <taxon>Enterobacterales</taxon>
        <taxon>Enterobacteriaceae</taxon>
        <taxon>Salmonella</taxon>
    </lineage>
</organism>
<evidence type="ECO:0000313" key="2">
    <source>
        <dbReference type="EMBL" id="HAC9004769.1"/>
    </source>
</evidence>
<reference evidence="2" key="1">
    <citation type="journal article" date="2018" name="Genome Biol.">
        <title>SKESA: strategic k-mer extension for scrupulous assemblies.</title>
        <authorList>
            <person name="Souvorov A."/>
            <person name="Agarwala R."/>
            <person name="Lipman D.J."/>
        </authorList>
    </citation>
    <scope>NUCLEOTIDE SEQUENCE</scope>
    <source>
        <strain evidence="2">L00626-14</strain>
    </source>
</reference>
<gene>
    <name evidence="2" type="ORF">G0J27_24450</name>
</gene>
<feature type="domain" description="RNA polymerase sigma factor 70 region 1.1" evidence="1">
    <location>
        <begin position="4"/>
        <end position="80"/>
    </location>
</feature>